<evidence type="ECO:0000313" key="5">
    <source>
        <dbReference type="Proteomes" id="UP000006683"/>
    </source>
</evidence>
<dbReference type="Pfam" id="PF13505">
    <property type="entry name" value="OMP_b-brl"/>
    <property type="match status" value="1"/>
</dbReference>
<dbReference type="AlphaFoldDB" id="E1SVE8"/>
<dbReference type="OrthoDB" id="6398905at2"/>
<dbReference type="GeneID" id="67181324"/>
<gene>
    <name evidence="4" type="ordered locus">Fbal_1085</name>
</gene>
<feature type="chain" id="PRO_5003151192" description="Outer membrane protein beta-barrel domain-containing protein" evidence="2">
    <location>
        <begin position="21"/>
        <end position="178"/>
    </location>
</feature>
<dbReference type="Proteomes" id="UP000006683">
    <property type="component" value="Chromosome"/>
</dbReference>
<feature type="domain" description="Outer membrane protein beta-barrel" evidence="3">
    <location>
        <begin position="10"/>
        <end position="163"/>
    </location>
</feature>
<name>E1SVE8_FERBD</name>
<feature type="signal peptide" evidence="2">
    <location>
        <begin position="1"/>
        <end position="20"/>
    </location>
</feature>
<protein>
    <recommendedName>
        <fullName evidence="3">Outer membrane protein beta-barrel domain-containing protein</fullName>
    </recommendedName>
</protein>
<reference evidence="4 5" key="1">
    <citation type="journal article" date="2010" name="Stand. Genomic Sci.">
        <title>Complete genome sequence of Ferrimonas balearica type strain (PAT).</title>
        <authorList>
            <person name="Nolan M."/>
            <person name="Sikorski J."/>
            <person name="Davenport K."/>
            <person name="Lucas S."/>
            <person name="Glavina Del Rio T."/>
            <person name="Tice H."/>
            <person name="Cheng J."/>
            <person name="Goodwin L."/>
            <person name="Pitluck S."/>
            <person name="Liolios K."/>
            <person name="Ivanova N."/>
            <person name="Mavromatis K."/>
            <person name="Ovchinnikova G."/>
            <person name="Pati A."/>
            <person name="Chen A."/>
            <person name="Palaniappan K."/>
            <person name="Land M."/>
            <person name="Hauser L."/>
            <person name="Chang Y."/>
            <person name="Jeffries C."/>
            <person name="Tapia R."/>
            <person name="Brettin T."/>
            <person name="Detter J."/>
            <person name="Han C."/>
            <person name="Yasawong M."/>
            <person name="Rohde M."/>
            <person name="Tindall B."/>
            <person name="Goker M."/>
            <person name="Woyke T."/>
            <person name="Bristow J."/>
            <person name="Eisen J."/>
            <person name="Markowitz V."/>
            <person name="Hugenholtz P."/>
            <person name="Kyrpides N."/>
            <person name="Klenk H."/>
            <person name="Lapidus A."/>
        </authorList>
    </citation>
    <scope>NUCLEOTIDE SEQUENCE [LARGE SCALE GENOMIC DNA]</scope>
    <source>
        <strain evidence="5">DSM 9799 / CCM 4581 / KCTC 23876 / PAT</strain>
    </source>
</reference>
<dbReference type="RefSeq" id="WP_013344600.1">
    <property type="nucleotide sequence ID" value="NC_014541.1"/>
</dbReference>
<organism evidence="4 5">
    <name type="scientific">Ferrimonas balearica (strain DSM 9799 / CCM 4581 / KCTC 23876 / PAT)</name>
    <dbReference type="NCBI Taxonomy" id="550540"/>
    <lineage>
        <taxon>Bacteria</taxon>
        <taxon>Pseudomonadati</taxon>
        <taxon>Pseudomonadota</taxon>
        <taxon>Gammaproteobacteria</taxon>
        <taxon>Alteromonadales</taxon>
        <taxon>Ferrimonadaceae</taxon>
        <taxon>Ferrimonas</taxon>
    </lineage>
</organism>
<keyword evidence="1 2" id="KW-0732">Signal</keyword>
<evidence type="ECO:0000259" key="3">
    <source>
        <dbReference type="Pfam" id="PF13505"/>
    </source>
</evidence>
<evidence type="ECO:0000313" key="4">
    <source>
        <dbReference type="EMBL" id="ADN75294.1"/>
    </source>
</evidence>
<proteinExistence type="predicted"/>
<evidence type="ECO:0000256" key="1">
    <source>
        <dbReference type="ARBA" id="ARBA00022729"/>
    </source>
</evidence>
<dbReference type="InterPro" id="IPR011250">
    <property type="entry name" value="OMP/PagP_B-barrel"/>
</dbReference>
<dbReference type="STRING" id="550540.Fbal_1085"/>
<dbReference type="EMBL" id="CP002209">
    <property type="protein sequence ID" value="ADN75294.1"/>
    <property type="molecule type" value="Genomic_DNA"/>
</dbReference>
<dbReference type="InterPro" id="IPR027385">
    <property type="entry name" value="Beta-barrel_OMP"/>
</dbReference>
<dbReference type="HOGENOM" id="CLU_1508455_0_0_6"/>
<dbReference type="KEGG" id="fbl:Fbal_1085"/>
<accession>E1SVE8</accession>
<evidence type="ECO:0000256" key="2">
    <source>
        <dbReference type="SAM" id="SignalP"/>
    </source>
</evidence>
<dbReference type="SUPFAM" id="SSF56925">
    <property type="entry name" value="OMPA-like"/>
    <property type="match status" value="1"/>
</dbReference>
<sequence length="178" mass="19609">MVSRLAAGLLACVVAAPAMADDAWYWNLGVGGSVFYQSNSGGSASPEFTDTSFRPNVQLGVMRPINERWSLGTGVELLVEDFTDWGNSGNLLMWRIGEFGYQLSDNWALTFYGGAARYYRETSAYGYGFGAGALYQLSPSWALSFEINYVGTDTSINSADPFKRDKFGWGSTVLRYKF</sequence>
<keyword evidence="5" id="KW-1185">Reference proteome</keyword>